<comment type="similarity">
    <text evidence="3">Belongs to the methyl-accepting chemotaxis (MCP) protein family.</text>
</comment>
<dbReference type="Proteomes" id="UP001166251">
    <property type="component" value="Unassembled WGS sequence"/>
</dbReference>
<dbReference type="InterPro" id="IPR003660">
    <property type="entry name" value="HAMP_dom"/>
</dbReference>
<evidence type="ECO:0000259" key="6">
    <source>
        <dbReference type="PROSITE" id="PS50111"/>
    </source>
</evidence>
<evidence type="ECO:0000313" key="9">
    <source>
        <dbReference type="Proteomes" id="UP001166251"/>
    </source>
</evidence>
<evidence type="ECO:0000313" key="8">
    <source>
        <dbReference type="EMBL" id="MBW8191209.1"/>
    </source>
</evidence>
<evidence type="ECO:0000256" key="1">
    <source>
        <dbReference type="ARBA" id="ARBA00004370"/>
    </source>
</evidence>
<dbReference type="SMART" id="SM00304">
    <property type="entry name" value="HAMP"/>
    <property type="match status" value="1"/>
</dbReference>
<reference evidence="8" key="1">
    <citation type="submission" date="2021-07" db="EMBL/GenBank/DDBJ databases">
        <title>Neiella marina sp. nov., isolated from the intestinal content of sea cucumber Apostichopus japonicus.</title>
        <authorList>
            <person name="Bai X."/>
        </authorList>
    </citation>
    <scope>NUCLEOTIDE SEQUENCE</scope>
    <source>
        <strain evidence="8">126</strain>
    </source>
</reference>
<dbReference type="SMART" id="SM00283">
    <property type="entry name" value="MA"/>
    <property type="match status" value="1"/>
</dbReference>
<dbReference type="Pfam" id="PF00015">
    <property type="entry name" value="MCPsignal"/>
    <property type="match status" value="1"/>
</dbReference>
<evidence type="ECO:0000256" key="3">
    <source>
        <dbReference type="ARBA" id="ARBA00029447"/>
    </source>
</evidence>
<sequence>MKMSLNNKLVFVLVGFGLLGLIFGCSFSYFNLKSNLEEAYKADQTAMVELATASLIEPVFTYDFEQSESIATAVTQSNIVFGIHVTDHRGKDIARIGELADGDIIEQEVVRDGKSIGKFKVSFDHNVVSDELSQKLMFMSVTMALMLAVVVVAAFIALRKMVIEPINHVADSLYEIASGDGDLTKRLNDKRGDEIGTLATNFNLLMDNLGGLMSNVASVSSKVTLVSDSLAAGATETESNTRDQRSQIEQVATALQEMSASAMEVAKNAEDTSDRTQEAMNQVNHGVEQVQTNAETINSLSQQISATAERITTLRSASTAIGSVVEVIRSIAEQTNLLALNAAIEAARAGEQGRGFAVVADEVRSLAQKTQESTQEIESIVNEVQQSAEAANTSMAESLGSSEEVNDSASRVSQVLQEILEHIVTINDMNGQVATAAQQQSHVATDISQHVTAVNDLSQSVSDNAQAVSTQVHELEQYNSELSSNISRFRI</sequence>
<dbReference type="PROSITE" id="PS51257">
    <property type="entry name" value="PROKAR_LIPOPROTEIN"/>
    <property type="match status" value="1"/>
</dbReference>
<keyword evidence="2 4" id="KW-0807">Transducer</keyword>
<dbReference type="RefSeq" id="WP_220103891.1">
    <property type="nucleotide sequence ID" value="NZ_JAHZSS010000009.1"/>
</dbReference>
<accession>A0ABS7EFT3</accession>
<evidence type="ECO:0000256" key="2">
    <source>
        <dbReference type="ARBA" id="ARBA00023224"/>
    </source>
</evidence>
<dbReference type="PANTHER" id="PTHR32089:SF120">
    <property type="entry name" value="METHYL-ACCEPTING CHEMOTAXIS PROTEIN TLPQ"/>
    <property type="match status" value="1"/>
</dbReference>
<keyword evidence="9" id="KW-1185">Reference proteome</keyword>
<dbReference type="CDD" id="cd06225">
    <property type="entry name" value="HAMP"/>
    <property type="match status" value="1"/>
</dbReference>
<feature type="domain" description="HAMP" evidence="7">
    <location>
        <begin position="160"/>
        <end position="214"/>
    </location>
</feature>
<dbReference type="Pfam" id="PF00672">
    <property type="entry name" value="HAMP"/>
    <property type="match status" value="1"/>
</dbReference>
<dbReference type="CDD" id="cd11386">
    <property type="entry name" value="MCP_signal"/>
    <property type="match status" value="1"/>
</dbReference>
<gene>
    <name evidence="8" type="ORF">K0504_09190</name>
</gene>
<dbReference type="SUPFAM" id="SSF58104">
    <property type="entry name" value="Methyl-accepting chemotaxis protein (MCP) signaling domain"/>
    <property type="match status" value="1"/>
</dbReference>
<feature type="domain" description="Methyl-accepting transducer" evidence="6">
    <location>
        <begin position="219"/>
        <end position="455"/>
    </location>
</feature>
<protein>
    <submittedName>
        <fullName evidence="8">Methyl-accepting chemotaxis protein</fullName>
    </submittedName>
</protein>
<keyword evidence="5" id="KW-1133">Transmembrane helix</keyword>
<organism evidence="8 9">
    <name type="scientific">Neiella holothuriorum</name>
    <dbReference type="NCBI Taxonomy" id="2870530"/>
    <lineage>
        <taxon>Bacteria</taxon>
        <taxon>Pseudomonadati</taxon>
        <taxon>Pseudomonadota</taxon>
        <taxon>Gammaproteobacteria</taxon>
        <taxon>Alteromonadales</taxon>
        <taxon>Echinimonadaceae</taxon>
        <taxon>Neiella</taxon>
    </lineage>
</organism>
<comment type="subcellular location">
    <subcellularLocation>
        <location evidence="1">Membrane</location>
    </subcellularLocation>
</comment>
<comment type="caution">
    <text evidence="8">The sequence shown here is derived from an EMBL/GenBank/DDBJ whole genome shotgun (WGS) entry which is preliminary data.</text>
</comment>
<name>A0ABS7EFT3_9GAMM</name>
<dbReference type="PROSITE" id="PS50111">
    <property type="entry name" value="CHEMOTAXIS_TRANSDUC_2"/>
    <property type="match status" value="1"/>
</dbReference>
<dbReference type="PROSITE" id="PS50885">
    <property type="entry name" value="HAMP"/>
    <property type="match status" value="1"/>
</dbReference>
<feature type="transmembrane region" description="Helical" evidence="5">
    <location>
        <begin position="136"/>
        <end position="158"/>
    </location>
</feature>
<dbReference type="Gene3D" id="1.10.287.950">
    <property type="entry name" value="Methyl-accepting chemotaxis protein"/>
    <property type="match status" value="1"/>
</dbReference>
<dbReference type="InterPro" id="IPR004089">
    <property type="entry name" value="MCPsignal_dom"/>
</dbReference>
<proteinExistence type="inferred from homology"/>
<dbReference type="PRINTS" id="PR00260">
    <property type="entry name" value="CHEMTRNSDUCR"/>
</dbReference>
<keyword evidence="5" id="KW-0472">Membrane</keyword>
<evidence type="ECO:0000256" key="4">
    <source>
        <dbReference type="PROSITE-ProRule" id="PRU00284"/>
    </source>
</evidence>
<keyword evidence="5" id="KW-0812">Transmembrane</keyword>
<dbReference type="PANTHER" id="PTHR32089">
    <property type="entry name" value="METHYL-ACCEPTING CHEMOTAXIS PROTEIN MCPB"/>
    <property type="match status" value="1"/>
</dbReference>
<evidence type="ECO:0000256" key="5">
    <source>
        <dbReference type="SAM" id="Phobius"/>
    </source>
</evidence>
<evidence type="ECO:0000259" key="7">
    <source>
        <dbReference type="PROSITE" id="PS50885"/>
    </source>
</evidence>
<dbReference type="InterPro" id="IPR004090">
    <property type="entry name" value="Chemotax_Me-accpt_rcpt"/>
</dbReference>
<dbReference type="EMBL" id="JAHZSS010000009">
    <property type="protein sequence ID" value="MBW8191209.1"/>
    <property type="molecule type" value="Genomic_DNA"/>
</dbReference>